<reference evidence="1 2" key="1">
    <citation type="journal article" date="2018" name="Sci. Rep.">
        <title>Genomic signatures of local adaptation to the degree of environmental predictability in rotifers.</title>
        <authorList>
            <person name="Franch-Gras L."/>
            <person name="Hahn C."/>
            <person name="Garcia-Roger E.M."/>
            <person name="Carmona M.J."/>
            <person name="Serra M."/>
            <person name="Gomez A."/>
        </authorList>
    </citation>
    <scope>NUCLEOTIDE SEQUENCE [LARGE SCALE GENOMIC DNA]</scope>
    <source>
        <strain evidence="1">HYR1</strain>
    </source>
</reference>
<protein>
    <submittedName>
        <fullName evidence="1">Coiled-coil-helix-coiled-coil-helix domain-containing 1</fullName>
    </submittedName>
</protein>
<dbReference type="InterPro" id="IPR033620">
    <property type="entry name" value="Ribosomal_mS37_met"/>
</dbReference>
<dbReference type="OrthoDB" id="5825849at2759"/>
<dbReference type="GO" id="GO:0032543">
    <property type="term" value="P:mitochondrial translation"/>
    <property type="evidence" value="ECO:0007669"/>
    <property type="project" value="InterPro"/>
</dbReference>
<gene>
    <name evidence="1" type="ORF">BpHYR1_023098</name>
</gene>
<evidence type="ECO:0000313" key="2">
    <source>
        <dbReference type="Proteomes" id="UP000276133"/>
    </source>
</evidence>
<dbReference type="STRING" id="10195.A0A3M7T3C9"/>
<organism evidence="1 2">
    <name type="scientific">Brachionus plicatilis</name>
    <name type="common">Marine rotifer</name>
    <name type="synonym">Brachionus muelleri</name>
    <dbReference type="NCBI Taxonomy" id="10195"/>
    <lineage>
        <taxon>Eukaryota</taxon>
        <taxon>Metazoa</taxon>
        <taxon>Spiralia</taxon>
        <taxon>Gnathifera</taxon>
        <taxon>Rotifera</taxon>
        <taxon>Eurotatoria</taxon>
        <taxon>Monogononta</taxon>
        <taxon>Pseudotrocha</taxon>
        <taxon>Ploima</taxon>
        <taxon>Brachionidae</taxon>
        <taxon>Brachionus</taxon>
    </lineage>
</organism>
<dbReference type="Proteomes" id="UP000276133">
    <property type="component" value="Unassembled WGS sequence"/>
</dbReference>
<dbReference type="EMBL" id="REGN01000380">
    <property type="protein sequence ID" value="RNA42338.1"/>
    <property type="molecule type" value="Genomic_DNA"/>
</dbReference>
<comment type="caution">
    <text evidence="1">The sequence shown here is derived from an EMBL/GenBank/DDBJ whole genome shotgun (WGS) entry which is preliminary data.</text>
</comment>
<dbReference type="GO" id="GO:0003723">
    <property type="term" value="F:RNA binding"/>
    <property type="evidence" value="ECO:0007669"/>
    <property type="project" value="TreeGrafter"/>
</dbReference>
<dbReference type="GO" id="GO:0005654">
    <property type="term" value="C:nucleoplasm"/>
    <property type="evidence" value="ECO:0007669"/>
    <property type="project" value="TreeGrafter"/>
</dbReference>
<dbReference type="PANTHER" id="PTHR31278:SF2">
    <property type="entry name" value="SMALL RIBOSOMAL SUBUNIT PROTEIN MS37"/>
    <property type="match status" value="1"/>
</dbReference>
<sequence length="152" mass="17428">MKYVKSSYSRYLKKLKCSNPNGSSVRAPYGSVNELITHKQFKLVLPMVLKDNISGKGSNLKPDYPCIESMNVMINCLKINDYNEAPCGTEIKEFTECFQKYSSDVKLADEQAKKGIYNINENQSKFPIKFMQKMLKEYKTPRKVDDGPDLPH</sequence>
<evidence type="ECO:0000313" key="1">
    <source>
        <dbReference type="EMBL" id="RNA42338.1"/>
    </source>
</evidence>
<dbReference type="SUPFAM" id="SSF47072">
    <property type="entry name" value="Cysteine alpha-hairpin motif"/>
    <property type="match status" value="1"/>
</dbReference>
<dbReference type="InterPro" id="IPR009069">
    <property type="entry name" value="Cys_alpha_HP_mot_SF"/>
</dbReference>
<dbReference type="AlphaFoldDB" id="A0A3M7T3C9"/>
<dbReference type="PANTHER" id="PTHR31278">
    <property type="entry name" value="CHCHD1"/>
    <property type="match status" value="1"/>
</dbReference>
<name>A0A3M7T3C9_BRAPC</name>
<accession>A0A3M7T3C9</accession>
<proteinExistence type="predicted"/>
<dbReference type="GO" id="GO:0005761">
    <property type="term" value="C:mitochondrial ribosome"/>
    <property type="evidence" value="ECO:0007669"/>
    <property type="project" value="InterPro"/>
</dbReference>
<keyword evidence="2" id="KW-1185">Reference proteome</keyword>